<dbReference type="OMA" id="RSEREFM"/>
<dbReference type="PANTHER" id="PTHR46148">
    <property type="entry name" value="CHROMO DOMAIN-CONTAINING PROTEIN"/>
    <property type="match status" value="1"/>
</dbReference>
<accession>A0A151U5E8</accession>
<evidence type="ECO:0000313" key="3">
    <source>
        <dbReference type="Proteomes" id="UP000075243"/>
    </source>
</evidence>
<reference evidence="2 3" key="1">
    <citation type="journal article" date="2012" name="Nat. Biotechnol.">
        <title>Draft genome sequence of pigeonpea (Cajanus cajan), an orphan legume crop of resource-poor farmers.</title>
        <authorList>
            <person name="Varshney R.K."/>
            <person name="Chen W."/>
            <person name="Li Y."/>
            <person name="Bharti A.K."/>
            <person name="Saxena R.K."/>
            <person name="Schlueter J.A."/>
            <person name="Donoghue M.T."/>
            <person name="Azam S."/>
            <person name="Fan G."/>
            <person name="Whaley A.M."/>
            <person name="Farmer A.D."/>
            <person name="Sheridan J."/>
            <person name="Iwata A."/>
            <person name="Tuteja R."/>
            <person name="Penmetsa R.V."/>
            <person name="Wu W."/>
            <person name="Upadhyaya H.D."/>
            <person name="Yang S.P."/>
            <person name="Shah T."/>
            <person name="Saxena K.B."/>
            <person name="Michael T."/>
            <person name="McCombie W.R."/>
            <person name="Yang B."/>
            <person name="Zhang G."/>
            <person name="Yang H."/>
            <person name="Wang J."/>
            <person name="Spillane C."/>
            <person name="Cook D.R."/>
            <person name="May G.D."/>
            <person name="Xu X."/>
            <person name="Jackson S.A."/>
        </authorList>
    </citation>
    <scope>NUCLEOTIDE SEQUENCE [LARGE SCALE GENOMIC DNA]</scope>
    <source>
        <strain evidence="3">cv. Asha</strain>
    </source>
</reference>
<organism evidence="2 3">
    <name type="scientific">Cajanus cajan</name>
    <name type="common">Pigeon pea</name>
    <name type="synonym">Cajanus indicus</name>
    <dbReference type="NCBI Taxonomy" id="3821"/>
    <lineage>
        <taxon>Eukaryota</taxon>
        <taxon>Viridiplantae</taxon>
        <taxon>Streptophyta</taxon>
        <taxon>Embryophyta</taxon>
        <taxon>Tracheophyta</taxon>
        <taxon>Spermatophyta</taxon>
        <taxon>Magnoliopsida</taxon>
        <taxon>eudicotyledons</taxon>
        <taxon>Gunneridae</taxon>
        <taxon>Pentapetalae</taxon>
        <taxon>rosids</taxon>
        <taxon>fabids</taxon>
        <taxon>Fabales</taxon>
        <taxon>Fabaceae</taxon>
        <taxon>Papilionoideae</taxon>
        <taxon>50 kb inversion clade</taxon>
        <taxon>NPAAA clade</taxon>
        <taxon>indigoferoid/millettioid clade</taxon>
        <taxon>Phaseoleae</taxon>
        <taxon>Cajanus</taxon>
    </lineage>
</organism>
<proteinExistence type="predicted"/>
<dbReference type="AlphaFoldDB" id="A0A151U5E8"/>
<protein>
    <submittedName>
        <fullName evidence="2">Transposon Ty3-G Gag-Pol polyprotein</fullName>
    </submittedName>
</protein>
<sequence length="201" mass="22518">MSTSYHPQTDGQTEVVNCSTGSTPFEMFYGRPPPSIIQYLPGETQVDSVAAVLSDRDEALRQLKFHLHRAQQTMKKNADKHRRQLEFSVGDWVYVKLRPHRQLSVARRINPKLSPRYYGPFQILSKVGVVAYKLQLPNTAQIHPVFHVSQLKRSVTKGSSLSAMPSGLISASSTGDSVGSTRRQGFLLFCRMARPLEVTTC</sequence>
<evidence type="ECO:0000313" key="2">
    <source>
        <dbReference type="EMBL" id="KYP74515.1"/>
    </source>
</evidence>
<dbReference type="InterPro" id="IPR056924">
    <property type="entry name" value="SH3_Tf2-1"/>
</dbReference>
<dbReference type="EMBL" id="CM003604">
    <property type="protein sequence ID" value="KYP74515.1"/>
    <property type="molecule type" value="Genomic_DNA"/>
</dbReference>
<gene>
    <name evidence="2" type="ORF">KK1_007199</name>
</gene>
<dbReference type="Pfam" id="PF24626">
    <property type="entry name" value="SH3_Tf2-1"/>
    <property type="match status" value="1"/>
</dbReference>
<name>A0A151U5E8_CAJCA</name>
<dbReference type="Gramene" id="C.cajan_07000.t">
    <property type="protein sequence ID" value="C.cajan_07000.t"/>
    <property type="gene ID" value="C.cajan_07000"/>
</dbReference>
<keyword evidence="3" id="KW-1185">Reference proteome</keyword>
<dbReference type="PANTHER" id="PTHR46148:SF52">
    <property type="entry name" value="OS04G0603800 PROTEIN"/>
    <property type="match status" value="1"/>
</dbReference>
<evidence type="ECO:0000259" key="1">
    <source>
        <dbReference type="Pfam" id="PF24626"/>
    </source>
</evidence>
<dbReference type="Proteomes" id="UP000075243">
    <property type="component" value="Chromosome 2"/>
</dbReference>
<feature type="domain" description="Tf2-1-like SH3-like" evidence="1">
    <location>
        <begin position="90"/>
        <end position="153"/>
    </location>
</feature>